<reference evidence="2" key="2">
    <citation type="submission" date="2015-09" db="EMBL/GenBank/DDBJ databases">
        <title>Draft genome sequence of a multidrug-resistant Chryseobacterium indologenes isolate from Malaysia.</title>
        <authorList>
            <person name="Yu C.Y."/>
            <person name="Ang G.Y."/>
            <person name="Chan K.-G."/>
        </authorList>
    </citation>
    <scope>NUCLEOTIDE SEQUENCE [LARGE SCALE GENOMIC DNA]</scope>
    <source>
        <strain evidence="2">CI_885</strain>
    </source>
</reference>
<dbReference type="EMBL" id="LJOD01000024">
    <property type="protein sequence ID" value="KPE49108.1"/>
    <property type="molecule type" value="Genomic_DNA"/>
</dbReference>
<evidence type="ECO:0000313" key="1">
    <source>
        <dbReference type="EMBL" id="KPE49108.1"/>
    </source>
</evidence>
<reference evidence="1 2" key="1">
    <citation type="journal article" date="2015" name="Genom Data">
        <title>Draft genome sequence of a multidrug-resistant Chryseobacterium indologenes isolate from Malaysia.</title>
        <authorList>
            <person name="Yu C.Y."/>
            <person name="Ang G.Y."/>
            <person name="Cheng H.J."/>
            <person name="Cheong Y.M."/>
            <person name="Yin W.F."/>
            <person name="Chan K.G."/>
        </authorList>
    </citation>
    <scope>NUCLEOTIDE SEQUENCE [LARGE SCALE GENOMIC DNA]</scope>
    <source>
        <strain evidence="1 2">CI_885</strain>
    </source>
</reference>
<name>A0A0N0ZST9_CHRID</name>
<protein>
    <submittedName>
        <fullName evidence="1">Uncharacterized protein</fullName>
    </submittedName>
</protein>
<proteinExistence type="predicted"/>
<dbReference type="PATRIC" id="fig|253.9.peg.2754"/>
<dbReference type="Proteomes" id="UP000037953">
    <property type="component" value="Unassembled WGS sequence"/>
</dbReference>
<evidence type="ECO:0000313" key="2">
    <source>
        <dbReference type="Proteomes" id="UP000037953"/>
    </source>
</evidence>
<sequence>MIVHYGMNILFFLNLFVLIMLPGAKKGASAWIVFKEEGMYLKRTLEPLKKNSPGKKYQRSLLTN</sequence>
<accession>A0A0N0ZST9</accession>
<gene>
    <name evidence="1" type="ORF">AOB46_21685</name>
</gene>
<comment type="caution">
    <text evidence="1">The sequence shown here is derived from an EMBL/GenBank/DDBJ whole genome shotgun (WGS) entry which is preliminary data.</text>
</comment>
<dbReference type="AlphaFoldDB" id="A0A0N0ZST9"/>
<organism evidence="1 2">
    <name type="scientific">Chryseobacterium indologenes</name>
    <name type="common">Flavobacterium indologenes</name>
    <dbReference type="NCBI Taxonomy" id="253"/>
    <lineage>
        <taxon>Bacteria</taxon>
        <taxon>Pseudomonadati</taxon>
        <taxon>Bacteroidota</taxon>
        <taxon>Flavobacteriia</taxon>
        <taxon>Flavobacteriales</taxon>
        <taxon>Weeksellaceae</taxon>
        <taxon>Chryseobacterium group</taxon>
        <taxon>Chryseobacterium</taxon>
    </lineage>
</organism>